<keyword evidence="1" id="KW-0472">Membrane</keyword>
<keyword evidence="1" id="KW-0812">Transmembrane</keyword>
<gene>
    <name evidence="2" type="ORF">BDDG_11679</name>
</gene>
<evidence type="ECO:0000256" key="1">
    <source>
        <dbReference type="SAM" id="Phobius"/>
    </source>
</evidence>
<dbReference type="AlphaFoldDB" id="A0A0J9EKN5"/>
<dbReference type="Proteomes" id="UP000007802">
    <property type="component" value="Unassembled WGS sequence"/>
</dbReference>
<feature type="transmembrane region" description="Helical" evidence="1">
    <location>
        <begin position="101"/>
        <end position="121"/>
    </location>
</feature>
<name>A0A0J9EKN5_AJEDA</name>
<dbReference type="EMBL" id="GG749409">
    <property type="protein sequence ID" value="KMW66701.1"/>
    <property type="molecule type" value="Genomic_DNA"/>
</dbReference>
<evidence type="ECO:0000313" key="2">
    <source>
        <dbReference type="EMBL" id="KMW66701.1"/>
    </source>
</evidence>
<organism evidence="2">
    <name type="scientific">Ajellomyces dermatitidis (strain ATCC 18188 / CBS 674.68)</name>
    <name type="common">Blastomyces dermatitidis</name>
    <dbReference type="NCBI Taxonomy" id="653446"/>
    <lineage>
        <taxon>Eukaryota</taxon>
        <taxon>Fungi</taxon>
        <taxon>Dikarya</taxon>
        <taxon>Ascomycota</taxon>
        <taxon>Pezizomycotina</taxon>
        <taxon>Eurotiomycetes</taxon>
        <taxon>Eurotiomycetidae</taxon>
        <taxon>Onygenales</taxon>
        <taxon>Ajellomycetaceae</taxon>
        <taxon>Blastomyces</taxon>
    </lineage>
</organism>
<proteinExistence type="predicted"/>
<feature type="transmembrane region" description="Helical" evidence="1">
    <location>
        <begin position="59"/>
        <end position="81"/>
    </location>
</feature>
<feature type="non-terminal residue" evidence="2">
    <location>
        <position position="1"/>
    </location>
</feature>
<reference evidence="2" key="1">
    <citation type="submission" date="2010-03" db="EMBL/GenBank/DDBJ databases">
        <title>Annotation of Blastomyces dermatitidis strain ATCC 18188.</title>
        <authorList>
            <consortium name="The Broad Institute Genome Sequencing Platform"/>
            <consortium name="Broad Institute Genome Sequencing Center for Infectious Disease."/>
            <person name="Cuomo C."/>
            <person name="Klein B."/>
            <person name="Sullivan T."/>
            <person name="Heitman J."/>
            <person name="Young S."/>
            <person name="Zeng Q."/>
            <person name="Gargeya S."/>
            <person name="Alvarado L."/>
            <person name="Berlin A.M."/>
            <person name="Chapman S.B."/>
            <person name="Chen Z."/>
            <person name="Freedman E."/>
            <person name="Gellesch M."/>
            <person name="Goldberg J."/>
            <person name="Griggs A."/>
            <person name="Gujja S."/>
            <person name="Heilman E."/>
            <person name="Heiman D."/>
            <person name="Howarth C."/>
            <person name="Mehta T."/>
            <person name="Neiman D."/>
            <person name="Pearson M."/>
            <person name="Roberts A."/>
            <person name="Saif S."/>
            <person name="Shea T."/>
            <person name="Shenoy N."/>
            <person name="Sisk P."/>
            <person name="Stolte C."/>
            <person name="Sykes S."/>
            <person name="White J."/>
            <person name="Yandava C."/>
            <person name="Haas B."/>
            <person name="Nusbaum C."/>
            <person name="Birren B."/>
        </authorList>
    </citation>
    <scope>NUCLEOTIDE SEQUENCE</scope>
    <source>
        <strain evidence="2">ATCC 18188</strain>
    </source>
</reference>
<feature type="transmembrane region" description="Helical" evidence="1">
    <location>
        <begin position="234"/>
        <end position="253"/>
    </location>
</feature>
<accession>A0A0J9EKN5</accession>
<sequence>IIIIITLCFHNKCYCSAHTEQFVSKSSCVDRSAFINDSELNVELLIENLKNMIMKKLSVLYVTESSVSLSVSSVSFSAAFSQSSTPVSVSDSPASAISVPVTLTSATSALSGFAVSAFIISSPCFKKMLYRLDELCFLAKDIHVFRNRNMNIILFYICRHEAYTSYLRSSEIILIEDDNTTETTLSYSQASFVTFSLFSVRKIVYTLSCKYSVLSDSYCHLSDSVSSSSSVSSVFIFSILTLSSAGSALFFNFSTH</sequence>
<feature type="non-terminal residue" evidence="2">
    <location>
        <position position="256"/>
    </location>
</feature>
<keyword evidence="1" id="KW-1133">Transmembrane helix</keyword>
<protein>
    <submittedName>
        <fullName evidence="2">Uncharacterized protein</fullName>
    </submittedName>
</protein>